<dbReference type="OrthoDB" id="9795928at2"/>
<dbReference type="Pfam" id="PF07715">
    <property type="entry name" value="Plug"/>
    <property type="match status" value="1"/>
</dbReference>
<evidence type="ECO:0000256" key="3">
    <source>
        <dbReference type="ARBA" id="ARBA00022452"/>
    </source>
</evidence>
<dbReference type="RefSeq" id="WP_084539027.1">
    <property type="nucleotide sequence ID" value="NZ_FQYN01000005.1"/>
</dbReference>
<dbReference type="Gene3D" id="2.40.170.20">
    <property type="entry name" value="TonB-dependent receptor, beta-barrel domain"/>
    <property type="match status" value="1"/>
</dbReference>
<feature type="signal peptide" evidence="9">
    <location>
        <begin position="1"/>
        <end position="31"/>
    </location>
</feature>
<comment type="similarity">
    <text evidence="8">Belongs to the TonB-dependent receptor family.</text>
</comment>
<dbReference type="GO" id="GO:0015344">
    <property type="term" value="F:siderophore uptake transmembrane transporter activity"/>
    <property type="evidence" value="ECO:0007669"/>
    <property type="project" value="TreeGrafter"/>
</dbReference>
<keyword evidence="3" id="KW-1134">Transmembrane beta strand</keyword>
<dbReference type="GO" id="GO:0009279">
    <property type="term" value="C:cell outer membrane"/>
    <property type="evidence" value="ECO:0007669"/>
    <property type="project" value="UniProtKB-SubCell"/>
</dbReference>
<dbReference type="PANTHER" id="PTHR30069">
    <property type="entry name" value="TONB-DEPENDENT OUTER MEMBRANE RECEPTOR"/>
    <property type="match status" value="1"/>
</dbReference>
<evidence type="ECO:0000256" key="6">
    <source>
        <dbReference type="ARBA" id="ARBA00023136"/>
    </source>
</evidence>
<dbReference type="InterPro" id="IPR012910">
    <property type="entry name" value="Plug_dom"/>
</dbReference>
<evidence type="ECO:0000256" key="9">
    <source>
        <dbReference type="SAM" id="SignalP"/>
    </source>
</evidence>
<keyword evidence="5 8" id="KW-0798">TonB box</keyword>
<evidence type="ECO:0000259" key="11">
    <source>
        <dbReference type="Pfam" id="PF07715"/>
    </source>
</evidence>
<dbReference type="GO" id="GO:0044718">
    <property type="term" value="P:siderophore transmembrane transport"/>
    <property type="evidence" value="ECO:0007669"/>
    <property type="project" value="TreeGrafter"/>
</dbReference>
<evidence type="ECO:0000259" key="10">
    <source>
        <dbReference type="Pfam" id="PF00593"/>
    </source>
</evidence>
<feature type="domain" description="TonB-dependent receptor-like beta-barrel" evidence="10">
    <location>
        <begin position="328"/>
        <end position="778"/>
    </location>
</feature>
<evidence type="ECO:0000313" key="13">
    <source>
        <dbReference type="Proteomes" id="UP000184418"/>
    </source>
</evidence>
<evidence type="ECO:0000256" key="4">
    <source>
        <dbReference type="ARBA" id="ARBA00022692"/>
    </source>
</evidence>
<evidence type="ECO:0000256" key="1">
    <source>
        <dbReference type="ARBA" id="ARBA00004571"/>
    </source>
</evidence>
<dbReference type="Pfam" id="PF00593">
    <property type="entry name" value="TonB_dep_Rec_b-barrel"/>
    <property type="match status" value="1"/>
</dbReference>
<proteinExistence type="inferred from homology"/>
<keyword evidence="2" id="KW-0813">Transport</keyword>
<dbReference type="STRING" id="1121955.SAMN02745146_2811"/>
<dbReference type="PANTHER" id="PTHR30069:SF40">
    <property type="entry name" value="TONB-DEPENDENT RECEPTOR NMB0964-RELATED"/>
    <property type="match status" value="1"/>
</dbReference>
<dbReference type="InterPro" id="IPR036942">
    <property type="entry name" value="Beta-barrel_TonB_sf"/>
</dbReference>
<dbReference type="InterPro" id="IPR008969">
    <property type="entry name" value="CarboxyPept-like_regulatory"/>
</dbReference>
<organism evidence="12 13">
    <name type="scientific">Hymenobacter daecheongensis DSM 21074</name>
    <dbReference type="NCBI Taxonomy" id="1121955"/>
    <lineage>
        <taxon>Bacteria</taxon>
        <taxon>Pseudomonadati</taxon>
        <taxon>Bacteroidota</taxon>
        <taxon>Cytophagia</taxon>
        <taxon>Cytophagales</taxon>
        <taxon>Hymenobacteraceae</taxon>
        <taxon>Hymenobacter</taxon>
    </lineage>
</organism>
<accession>A0A1M6I6E1</accession>
<dbReference type="InterPro" id="IPR039426">
    <property type="entry name" value="TonB-dep_rcpt-like"/>
</dbReference>
<feature type="domain" description="TonB-dependent receptor plug" evidence="11">
    <location>
        <begin position="147"/>
        <end position="248"/>
    </location>
</feature>
<evidence type="ECO:0000256" key="5">
    <source>
        <dbReference type="ARBA" id="ARBA00023077"/>
    </source>
</evidence>
<comment type="subcellular location">
    <subcellularLocation>
        <location evidence="1">Cell outer membrane</location>
        <topology evidence="1">Multi-pass membrane protein</topology>
    </subcellularLocation>
</comment>
<protein>
    <submittedName>
        <fullName evidence="12">Iron complex outermembrane recepter protein</fullName>
    </submittedName>
</protein>
<sequence length="809" mass="87837">MRVFFCSFPWGRGSWRVVSCVALLLPAPAYAQTAAAAVAAVRRDASAAACQLALAGRVADHETGQLLPGATARLLETTAVSAADEFGNYHFHVCPGLYHLEISFVGYRPETVEVRVGSATVRNFSLHPDAVLLQGATVRGQRVAAPAPQPTAVLSGATLQATRGQALGEALLKVGGVSAIQTGPSVFKPMIHGLHSNRVALFNNGVRQEGQQWGQEHAPEIDPFVAARLTVVKGAAAVRYGADAIGGVVLAEPAALPDSVGLSGEAHLVGATNNGLGTTSVTVQGRGRRLPGLAGRAVGTVRRAGLAATPDYRIANSALAEYSYAGTLGYQRERWEAEVFFSQFNAELGLYPLPENARAAQQNPPRVAQDFTYAIGRGYQDLRHSLLKLSGLYRLGGGGGRLGLTVARQWDERGEYDKFRPRDDAAAARNLPELDYRNETTTAELRWEPRARGHVSGEVGLSGTYQNNTYRPGSRFFMPYYTNQALGAYGLGRWRPGTRWLLEAGLRLDRRHLNTRRPTRPVGVFTVVEEEFAYTTPAASLGAVWDASPHLVLRADASVSQRAPAANERASQGVHGGIYEEGYDISRPAGAPALGPETVRGISLSATWHQNPRFNGELTLYQTGFGGYIYQTPISEVLSVRGLFPSFRYQQTDARFRGADVLLTYHLLAPLTLGMKAATVVQRDLTRNDYLILAPADRAELWARYEQPAPAAARRVAGIYAQLGGQAVARQTRVPRPENGQDYQAPPAGYYLLNAEAGLVLRPASHHPLSVGLSGTNLLNRRYRDYLNRYRYYLDELGRNVTLRLKLSF</sequence>
<dbReference type="SUPFAM" id="SSF49464">
    <property type="entry name" value="Carboxypeptidase regulatory domain-like"/>
    <property type="match status" value="1"/>
</dbReference>
<feature type="chain" id="PRO_5011979915" evidence="9">
    <location>
        <begin position="32"/>
        <end position="809"/>
    </location>
</feature>
<evidence type="ECO:0000256" key="8">
    <source>
        <dbReference type="RuleBase" id="RU003357"/>
    </source>
</evidence>
<evidence type="ECO:0000256" key="2">
    <source>
        <dbReference type="ARBA" id="ARBA00022448"/>
    </source>
</evidence>
<keyword evidence="13" id="KW-1185">Reference proteome</keyword>
<name>A0A1M6I6E1_9BACT</name>
<dbReference type="Gene3D" id="2.60.40.1120">
    <property type="entry name" value="Carboxypeptidase-like, regulatory domain"/>
    <property type="match status" value="1"/>
</dbReference>
<keyword evidence="7" id="KW-0998">Cell outer membrane</keyword>
<dbReference type="AlphaFoldDB" id="A0A1M6I6E1"/>
<reference evidence="12 13" key="1">
    <citation type="submission" date="2016-11" db="EMBL/GenBank/DDBJ databases">
        <authorList>
            <person name="Jaros S."/>
            <person name="Januszkiewicz K."/>
            <person name="Wedrychowicz H."/>
        </authorList>
    </citation>
    <scope>NUCLEOTIDE SEQUENCE [LARGE SCALE GENOMIC DNA]</scope>
    <source>
        <strain evidence="12 13">DSM 21074</strain>
    </source>
</reference>
<evidence type="ECO:0000313" key="12">
    <source>
        <dbReference type="EMBL" id="SHJ30001.1"/>
    </source>
</evidence>
<dbReference type="SUPFAM" id="SSF56935">
    <property type="entry name" value="Porins"/>
    <property type="match status" value="1"/>
</dbReference>
<evidence type="ECO:0000256" key="7">
    <source>
        <dbReference type="ARBA" id="ARBA00023237"/>
    </source>
</evidence>
<keyword evidence="4" id="KW-0812">Transmembrane</keyword>
<dbReference type="Gene3D" id="2.170.130.10">
    <property type="entry name" value="TonB-dependent receptor, plug domain"/>
    <property type="match status" value="1"/>
</dbReference>
<dbReference type="InterPro" id="IPR037066">
    <property type="entry name" value="Plug_dom_sf"/>
</dbReference>
<dbReference type="EMBL" id="FQYN01000005">
    <property type="protein sequence ID" value="SHJ30001.1"/>
    <property type="molecule type" value="Genomic_DNA"/>
</dbReference>
<dbReference type="InterPro" id="IPR000531">
    <property type="entry name" value="Beta-barrel_TonB"/>
</dbReference>
<gene>
    <name evidence="12" type="ORF">SAMN02745146_2811</name>
</gene>
<keyword evidence="9" id="KW-0732">Signal</keyword>
<dbReference type="Proteomes" id="UP000184418">
    <property type="component" value="Unassembled WGS sequence"/>
</dbReference>
<keyword evidence="6 8" id="KW-0472">Membrane</keyword>
<dbReference type="Pfam" id="PF13715">
    <property type="entry name" value="CarbopepD_reg_2"/>
    <property type="match status" value="1"/>
</dbReference>